<reference evidence="1 2" key="1">
    <citation type="submission" date="2020-02" db="EMBL/GenBank/DDBJ databases">
        <title>Draft genome sequence of Haematococcus lacustris strain NIES-144.</title>
        <authorList>
            <person name="Morimoto D."/>
            <person name="Nakagawa S."/>
            <person name="Yoshida T."/>
            <person name="Sawayama S."/>
        </authorList>
    </citation>
    <scope>NUCLEOTIDE SEQUENCE [LARGE SCALE GENOMIC DNA]</scope>
    <source>
        <strain evidence="1 2">NIES-144</strain>
    </source>
</reference>
<dbReference type="Proteomes" id="UP000485058">
    <property type="component" value="Unassembled WGS sequence"/>
</dbReference>
<gene>
    <name evidence="1" type="ORF">HaLaN_24886</name>
</gene>
<feature type="non-terminal residue" evidence="1">
    <location>
        <position position="1"/>
    </location>
</feature>
<proteinExistence type="predicted"/>
<comment type="caution">
    <text evidence="1">The sequence shown here is derived from an EMBL/GenBank/DDBJ whole genome shotgun (WGS) entry which is preliminary data.</text>
</comment>
<protein>
    <submittedName>
        <fullName evidence="1">Uncharacterized protein</fullName>
    </submittedName>
</protein>
<feature type="non-terminal residue" evidence="1">
    <location>
        <position position="95"/>
    </location>
</feature>
<evidence type="ECO:0000313" key="1">
    <source>
        <dbReference type="EMBL" id="GFH26696.1"/>
    </source>
</evidence>
<dbReference type="EMBL" id="BLLF01003209">
    <property type="protein sequence ID" value="GFH26696.1"/>
    <property type="molecule type" value="Genomic_DNA"/>
</dbReference>
<sequence>CRSGRRDTRIRRNHARPELALNIVNSHRLDGLLAAPPCFSKCNKDSTRHWKLSRQGSSVSVRLPLPLHELDMSIPLGMGIQQMGDLSVESLIAQP</sequence>
<dbReference type="AlphaFoldDB" id="A0A6A0A2Z5"/>
<accession>A0A6A0A2Z5</accession>
<organism evidence="1 2">
    <name type="scientific">Haematococcus lacustris</name>
    <name type="common">Green alga</name>
    <name type="synonym">Haematococcus pluvialis</name>
    <dbReference type="NCBI Taxonomy" id="44745"/>
    <lineage>
        <taxon>Eukaryota</taxon>
        <taxon>Viridiplantae</taxon>
        <taxon>Chlorophyta</taxon>
        <taxon>core chlorophytes</taxon>
        <taxon>Chlorophyceae</taxon>
        <taxon>CS clade</taxon>
        <taxon>Chlamydomonadales</taxon>
        <taxon>Haematococcaceae</taxon>
        <taxon>Haematococcus</taxon>
    </lineage>
</organism>
<evidence type="ECO:0000313" key="2">
    <source>
        <dbReference type="Proteomes" id="UP000485058"/>
    </source>
</evidence>
<name>A0A6A0A2Z5_HAELA</name>
<keyword evidence="2" id="KW-1185">Reference proteome</keyword>